<keyword evidence="6 9" id="KW-0472">Membrane</keyword>
<dbReference type="PANTHER" id="PTHR45711">
    <property type="entry name" value="CHLORIDE CHANNEL PROTEIN"/>
    <property type="match status" value="1"/>
</dbReference>
<sequence>MIFTGQAFWTRFLRQVSQTKLLQTKRFAIAQACFIGLISALAAVFLKAGATWLVEWRNEVAGVFPTVLVLPVFGLVGGFLAGILVERFAPEASGSGISQVKAVLAGVPIVLNWRVAVVKLLAGVLTLGAGLTLGRQGPTVQVGAAIAAQLSRWVPTSPDYRRQLIAAGAGAGLAAAFNAPISGILFVVEELLQDTSSFTLGTAILASFIGAVVSRWLGGRSLDLNPSMFNTEFSPLDIPFLIALGLLAGGLGALFNQGIVKSLTLNSKLRLPLPIRVALAGFICGGFLVVLPPPLRDTEALRNFLVNSQLSWQPVALAFVAQFGLTLIAYGSGAPGGLFAPSLGLGAALGYLVGLAEQGLVGNGSPTTFALAGMGAFFSAVARGPITGIVIVFEMTTDFNLVLPLMIGSVIAYLVAEKISPGSLYDRLLAWKGIHLEDYGANQLWSALTAAEVMQPKVETLSSGMTIEEAIQAFSQSSHRNFPVLEDRKLVGIVTQDDLISIQKQSSRDIKVADIMTADPITVMPKDTLAQVLNLLNRYRLSALPVVEHRKLVGIITRGDTIRVEANYLDGTMAQTHQKFDPSYLVYQTCAPATGRGRLLVPLSNPQTATPLLKMAIAIARDRRYEVECLQVVTISRDRAPSETLVRTKTSQKLLRHAVQMGQAWQVPIHTQIRVAHSVSEAILEAVKERHVDLVLMGWKGNTSTPGRVFSRVVDTVIRQAPCEVVLAKLRDETCFDRWLIPIAGGPNAQEAIQLLPALTTLSKMPEVDVCQVFQPEQLPDTGLLEQASHFLKRRVKGSVTIAPVSAGSVTAAVIQYSQKHHSDVIMLGASRERLLRQVVQGNIPEAIARNTDCTVILVRGATA</sequence>
<evidence type="ECO:0000313" key="12">
    <source>
        <dbReference type="Proteomes" id="UP000646053"/>
    </source>
</evidence>
<keyword evidence="3 9" id="KW-0812">Transmembrane</keyword>
<dbReference type="Pfam" id="PF00571">
    <property type="entry name" value="CBS"/>
    <property type="match status" value="2"/>
</dbReference>
<dbReference type="PROSITE" id="PS51371">
    <property type="entry name" value="CBS"/>
    <property type="match status" value="2"/>
</dbReference>
<reference evidence="11" key="1">
    <citation type="submission" date="2019-12" db="EMBL/GenBank/DDBJ databases">
        <title>High-Quality draft genome sequences of three cyanobacteria isolated from the limestone walls of the Old Cathedral of Coimbra.</title>
        <authorList>
            <person name="Tiago I."/>
            <person name="Soares F."/>
            <person name="Portugal A."/>
        </authorList>
    </citation>
    <scope>NUCLEOTIDE SEQUENCE</scope>
    <source>
        <strain evidence="11">A</strain>
    </source>
</reference>
<dbReference type="InterPro" id="IPR006016">
    <property type="entry name" value="UspA"/>
</dbReference>
<evidence type="ECO:0000256" key="3">
    <source>
        <dbReference type="ARBA" id="ARBA00022692"/>
    </source>
</evidence>
<keyword evidence="7" id="KW-0868">Chloride</keyword>
<comment type="subcellular location">
    <subcellularLocation>
        <location evidence="1">Membrane</location>
        <topology evidence="1">Multi-pass membrane protein</topology>
    </subcellularLocation>
</comment>
<keyword evidence="4 9" id="KW-1133">Transmembrane helix</keyword>
<dbReference type="EMBL" id="WVIE01000002">
    <property type="protein sequence ID" value="NDJ16199.1"/>
    <property type="molecule type" value="Genomic_DNA"/>
</dbReference>
<dbReference type="Gene3D" id="3.40.50.12370">
    <property type="match status" value="1"/>
</dbReference>
<dbReference type="Gene3D" id="3.10.580.10">
    <property type="entry name" value="CBS-domain"/>
    <property type="match status" value="1"/>
</dbReference>
<dbReference type="Gene3D" id="1.10.3080.10">
    <property type="entry name" value="Clc chloride channel"/>
    <property type="match status" value="1"/>
</dbReference>
<dbReference type="CDD" id="cd00293">
    <property type="entry name" value="USP-like"/>
    <property type="match status" value="1"/>
</dbReference>
<keyword evidence="5" id="KW-0406">Ion transport</keyword>
<evidence type="ECO:0000256" key="6">
    <source>
        <dbReference type="ARBA" id="ARBA00023136"/>
    </source>
</evidence>
<evidence type="ECO:0000256" key="5">
    <source>
        <dbReference type="ARBA" id="ARBA00023065"/>
    </source>
</evidence>
<evidence type="ECO:0000256" key="4">
    <source>
        <dbReference type="ARBA" id="ARBA00022989"/>
    </source>
</evidence>
<feature type="transmembrane region" description="Helical" evidence="9">
    <location>
        <begin position="238"/>
        <end position="259"/>
    </location>
</feature>
<dbReference type="GO" id="GO:0005247">
    <property type="term" value="F:voltage-gated chloride channel activity"/>
    <property type="evidence" value="ECO:0007669"/>
    <property type="project" value="TreeGrafter"/>
</dbReference>
<evidence type="ECO:0000256" key="1">
    <source>
        <dbReference type="ARBA" id="ARBA00004141"/>
    </source>
</evidence>
<proteinExistence type="predicted"/>
<dbReference type="GO" id="GO:0005886">
    <property type="term" value="C:plasma membrane"/>
    <property type="evidence" value="ECO:0007669"/>
    <property type="project" value="TreeGrafter"/>
</dbReference>
<keyword evidence="12" id="KW-1185">Reference proteome</keyword>
<protein>
    <submittedName>
        <fullName evidence="11">Universal stress protein</fullName>
    </submittedName>
</protein>
<keyword evidence="8" id="KW-0129">CBS domain</keyword>
<comment type="caution">
    <text evidence="11">The sequence shown here is derived from an EMBL/GenBank/DDBJ whole genome shotgun (WGS) entry which is preliminary data.</text>
</comment>
<dbReference type="Proteomes" id="UP000646053">
    <property type="component" value="Unassembled WGS sequence"/>
</dbReference>
<feature type="transmembrane region" description="Helical" evidence="9">
    <location>
        <begin position="102"/>
        <end position="125"/>
    </location>
</feature>
<dbReference type="SUPFAM" id="SSF81340">
    <property type="entry name" value="Clc chloride channel"/>
    <property type="match status" value="1"/>
</dbReference>
<keyword evidence="2" id="KW-0813">Transport</keyword>
<name>A0A8J7YX30_9CYAN</name>
<feature type="domain" description="CBS" evidence="10">
    <location>
        <begin position="516"/>
        <end position="571"/>
    </location>
</feature>
<feature type="transmembrane region" description="Helical" evidence="9">
    <location>
        <begin position="200"/>
        <end position="218"/>
    </location>
</feature>
<dbReference type="InterPro" id="IPR014743">
    <property type="entry name" value="Cl-channel_core"/>
</dbReference>
<dbReference type="Pfam" id="PF00582">
    <property type="entry name" value="Usp"/>
    <property type="match status" value="2"/>
</dbReference>
<feature type="transmembrane region" description="Helical" evidence="9">
    <location>
        <begin position="338"/>
        <end position="356"/>
    </location>
</feature>
<accession>A0A8J7YX30</accession>
<evidence type="ECO:0000256" key="2">
    <source>
        <dbReference type="ARBA" id="ARBA00022448"/>
    </source>
</evidence>
<dbReference type="SMART" id="SM00116">
    <property type="entry name" value="CBS"/>
    <property type="match status" value="2"/>
</dbReference>
<dbReference type="InterPro" id="IPR001807">
    <property type="entry name" value="ClC"/>
</dbReference>
<dbReference type="AlphaFoldDB" id="A0A8J7YX30"/>
<dbReference type="SUPFAM" id="SSF54631">
    <property type="entry name" value="CBS-domain pair"/>
    <property type="match status" value="1"/>
</dbReference>
<evidence type="ECO:0000259" key="10">
    <source>
        <dbReference type="PROSITE" id="PS51371"/>
    </source>
</evidence>
<feature type="transmembrane region" description="Helical" evidence="9">
    <location>
        <begin position="311"/>
        <end position="331"/>
    </location>
</feature>
<feature type="transmembrane region" description="Helical" evidence="9">
    <location>
        <begin position="27"/>
        <end position="48"/>
    </location>
</feature>
<evidence type="ECO:0000313" key="11">
    <source>
        <dbReference type="EMBL" id="NDJ16199.1"/>
    </source>
</evidence>
<evidence type="ECO:0000256" key="9">
    <source>
        <dbReference type="SAM" id="Phobius"/>
    </source>
</evidence>
<dbReference type="PRINTS" id="PR00762">
    <property type="entry name" value="CLCHANNEL"/>
</dbReference>
<organism evidence="11 12">
    <name type="scientific">Myxacorys almedinensis A</name>
    <dbReference type="NCBI Taxonomy" id="2690445"/>
    <lineage>
        <taxon>Bacteria</taxon>
        <taxon>Bacillati</taxon>
        <taxon>Cyanobacteriota</taxon>
        <taxon>Cyanophyceae</taxon>
        <taxon>Leptolyngbyales</taxon>
        <taxon>Leptolyngbyaceae</taxon>
        <taxon>Myxacorys</taxon>
        <taxon>Myxacorys almedinensis</taxon>
    </lineage>
</organism>
<evidence type="ECO:0000256" key="8">
    <source>
        <dbReference type="PROSITE-ProRule" id="PRU00703"/>
    </source>
</evidence>
<feature type="transmembrane region" description="Helical" evidence="9">
    <location>
        <begin position="399"/>
        <end position="416"/>
    </location>
</feature>
<dbReference type="InterPro" id="IPR000644">
    <property type="entry name" value="CBS_dom"/>
</dbReference>
<dbReference type="SUPFAM" id="SSF52402">
    <property type="entry name" value="Adenine nucleotide alpha hydrolases-like"/>
    <property type="match status" value="2"/>
</dbReference>
<dbReference type="PANTHER" id="PTHR45711:SF10">
    <property type="entry name" value="CHLORIDE CHANNEL PROTEIN"/>
    <property type="match status" value="1"/>
</dbReference>
<feature type="transmembrane region" description="Helical" evidence="9">
    <location>
        <begin position="271"/>
        <end position="291"/>
    </location>
</feature>
<feature type="transmembrane region" description="Helical" evidence="9">
    <location>
        <begin position="60"/>
        <end position="81"/>
    </location>
</feature>
<gene>
    <name evidence="11" type="ORF">GS601_02660</name>
</gene>
<feature type="transmembrane region" description="Helical" evidence="9">
    <location>
        <begin position="368"/>
        <end position="392"/>
    </location>
</feature>
<feature type="transmembrane region" description="Helical" evidence="9">
    <location>
        <begin position="164"/>
        <end position="188"/>
    </location>
</feature>
<dbReference type="RefSeq" id="WP_162421698.1">
    <property type="nucleotide sequence ID" value="NZ_WVIE01000002.1"/>
</dbReference>
<dbReference type="CDD" id="cd01031">
    <property type="entry name" value="EriC"/>
    <property type="match status" value="1"/>
</dbReference>
<dbReference type="InterPro" id="IPR046342">
    <property type="entry name" value="CBS_dom_sf"/>
</dbReference>
<dbReference type="Pfam" id="PF00654">
    <property type="entry name" value="Voltage_CLC"/>
    <property type="match status" value="1"/>
</dbReference>
<evidence type="ECO:0000256" key="7">
    <source>
        <dbReference type="ARBA" id="ARBA00023214"/>
    </source>
</evidence>
<feature type="domain" description="CBS" evidence="10">
    <location>
        <begin position="454"/>
        <end position="510"/>
    </location>
</feature>